<dbReference type="PANTHER" id="PTHR12860:SF0">
    <property type="entry name" value="SIGNAL RECOGNITION PARTICLE SUBUNIT SRP68"/>
    <property type="match status" value="1"/>
</dbReference>
<reference evidence="1" key="1">
    <citation type="submission" date="2021-01" db="EMBL/GenBank/DDBJ databases">
        <authorList>
            <person name="Corre E."/>
            <person name="Pelletier E."/>
            <person name="Niang G."/>
            <person name="Scheremetjew M."/>
            <person name="Finn R."/>
            <person name="Kale V."/>
            <person name="Holt S."/>
            <person name="Cochrane G."/>
            <person name="Meng A."/>
            <person name="Brown T."/>
            <person name="Cohen L."/>
        </authorList>
    </citation>
    <scope>NUCLEOTIDE SEQUENCE</scope>
    <source>
        <strain evidence="1">CCMP281</strain>
    </source>
</reference>
<protein>
    <recommendedName>
        <fullName evidence="2">Signal recognition particle subunit SRP68</fullName>
    </recommendedName>
</protein>
<gene>
    <name evidence="1" type="ORF">HERI1096_LOCUS12650</name>
</gene>
<sequence>MVEEVEPSIRFCTYNLRRMGGDVGDADEKDADVEELVGAEGASDILRSKLESVLQESRAKQAKDLNEIEVLGDRVPIKSEKTRICIIRAHQLLFEIEQAGGGDSSDSSMAQYDNLFVAFNDALESVRTDLRQMSNEKTAKSGVAQGHLLKLQTGLTWQKLHHTVRRTQLLVEGFKHACAAFSRSSAGAHSKKVTPEDIVRLYDSITGSLHEMTQLDGYKEDEALMSQVAARMAAAKAFRCFYVAETYGSVGKWKEAQALYERTVNLMLEAVELLGSSGYEAEIPSMRDLEVLVDGAKARAHAQAFLESVEGTPVVAGAQADVAHMSLATDVRPHTLLERPDEFERPDPGVFISFPPQFETVPCKPLLFDIARNSIHYPDIQSRTKGVKRGGGWGAWLTGRS</sequence>
<dbReference type="InterPro" id="IPR026258">
    <property type="entry name" value="SRP68"/>
</dbReference>
<dbReference type="GO" id="GO:0005786">
    <property type="term" value="C:signal recognition particle, endoplasmic reticulum targeting"/>
    <property type="evidence" value="ECO:0007669"/>
    <property type="project" value="InterPro"/>
</dbReference>
<evidence type="ECO:0000313" key="1">
    <source>
        <dbReference type="EMBL" id="CAE0111990.1"/>
    </source>
</evidence>
<dbReference type="PANTHER" id="PTHR12860">
    <property type="entry name" value="SIGNAL RECOGNITION PARTICLE 68 KDA PROTEIN"/>
    <property type="match status" value="1"/>
</dbReference>
<dbReference type="GO" id="GO:0005047">
    <property type="term" value="F:signal recognition particle binding"/>
    <property type="evidence" value="ECO:0007669"/>
    <property type="project" value="InterPro"/>
</dbReference>
<organism evidence="1">
    <name type="scientific">Haptolina ericina</name>
    <dbReference type="NCBI Taxonomy" id="156174"/>
    <lineage>
        <taxon>Eukaryota</taxon>
        <taxon>Haptista</taxon>
        <taxon>Haptophyta</taxon>
        <taxon>Prymnesiophyceae</taxon>
        <taxon>Prymnesiales</taxon>
        <taxon>Prymnesiaceae</taxon>
        <taxon>Haptolina</taxon>
    </lineage>
</organism>
<name>A0A7S3AQE1_9EUKA</name>
<dbReference type="EMBL" id="HBHX01022758">
    <property type="protein sequence ID" value="CAE0111990.1"/>
    <property type="molecule type" value="Transcribed_RNA"/>
</dbReference>
<dbReference type="AlphaFoldDB" id="A0A7S3AQE1"/>
<dbReference type="GO" id="GO:0030942">
    <property type="term" value="F:endoplasmic reticulum signal peptide binding"/>
    <property type="evidence" value="ECO:0007669"/>
    <property type="project" value="InterPro"/>
</dbReference>
<proteinExistence type="predicted"/>
<accession>A0A7S3AQE1</accession>
<dbReference type="GO" id="GO:0008312">
    <property type="term" value="F:7S RNA binding"/>
    <property type="evidence" value="ECO:0007669"/>
    <property type="project" value="InterPro"/>
</dbReference>
<dbReference type="GO" id="GO:0006614">
    <property type="term" value="P:SRP-dependent cotranslational protein targeting to membrane"/>
    <property type="evidence" value="ECO:0007669"/>
    <property type="project" value="InterPro"/>
</dbReference>
<dbReference type="Pfam" id="PF16969">
    <property type="entry name" value="SRP68"/>
    <property type="match status" value="1"/>
</dbReference>
<evidence type="ECO:0008006" key="2">
    <source>
        <dbReference type="Google" id="ProtNLM"/>
    </source>
</evidence>